<reference evidence="2 3" key="1">
    <citation type="journal article" date="2022" name="Front. Microbiol.">
        <title>High genomic differentiation and limited gene flow indicate recent cryptic speciation within the genus Laspinema (cyanobacteria).</title>
        <authorList>
            <person name="Stanojkovic A."/>
            <person name="Skoupy S."/>
            <person name="Skaloud P."/>
            <person name="Dvorak P."/>
        </authorList>
    </citation>
    <scope>NUCLEOTIDE SEQUENCE [LARGE SCALE GENOMIC DNA]</scope>
    <source>
        <strain evidence="2 3">D3b</strain>
    </source>
</reference>
<keyword evidence="3" id="KW-1185">Reference proteome</keyword>
<evidence type="ECO:0000313" key="3">
    <source>
        <dbReference type="Proteomes" id="UP001525961"/>
    </source>
</evidence>
<dbReference type="GO" id="GO:0008168">
    <property type="term" value="F:methyltransferase activity"/>
    <property type="evidence" value="ECO:0007669"/>
    <property type="project" value="UniProtKB-KW"/>
</dbReference>
<keyword evidence="2" id="KW-0489">Methyltransferase</keyword>
<dbReference type="GO" id="GO:0032259">
    <property type="term" value="P:methylation"/>
    <property type="evidence" value="ECO:0007669"/>
    <property type="project" value="UniProtKB-KW"/>
</dbReference>
<dbReference type="EMBL" id="JAMXFA010000039">
    <property type="protein sequence ID" value="MCT7980534.1"/>
    <property type="molecule type" value="Genomic_DNA"/>
</dbReference>
<evidence type="ECO:0000313" key="2">
    <source>
        <dbReference type="EMBL" id="MCT7980534.1"/>
    </source>
</evidence>
<dbReference type="Proteomes" id="UP001525961">
    <property type="component" value="Unassembled WGS sequence"/>
</dbReference>
<dbReference type="InterPro" id="IPR025714">
    <property type="entry name" value="Methyltranfer_dom"/>
</dbReference>
<dbReference type="PANTHER" id="PTHR43464">
    <property type="entry name" value="METHYLTRANSFERASE"/>
    <property type="match status" value="1"/>
</dbReference>
<dbReference type="Gene3D" id="3.40.50.150">
    <property type="entry name" value="Vaccinia Virus protein VP39"/>
    <property type="match status" value="1"/>
</dbReference>
<gene>
    <name evidence="2" type="ORF">NG792_22680</name>
</gene>
<dbReference type="SUPFAM" id="SSF53335">
    <property type="entry name" value="S-adenosyl-L-methionine-dependent methyltransferases"/>
    <property type="match status" value="1"/>
</dbReference>
<proteinExistence type="predicted"/>
<dbReference type="RefSeq" id="WP_261236928.1">
    <property type="nucleotide sequence ID" value="NZ_JAMXFA010000039.1"/>
</dbReference>
<comment type="caution">
    <text evidence="2">The sequence shown here is derived from an EMBL/GenBank/DDBJ whole genome shotgun (WGS) entry which is preliminary data.</text>
</comment>
<dbReference type="Pfam" id="PF13847">
    <property type="entry name" value="Methyltransf_31"/>
    <property type="match status" value="1"/>
</dbReference>
<dbReference type="InterPro" id="IPR029063">
    <property type="entry name" value="SAM-dependent_MTases_sf"/>
</dbReference>
<accession>A0ABT2NFB3</accession>
<keyword evidence="2" id="KW-0808">Transferase</keyword>
<dbReference type="PANTHER" id="PTHR43464:SF91">
    <property type="entry name" value="SLL0487 PROTEIN"/>
    <property type="match status" value="1"/>
</dbReference>
<organism evidence="2 3">
    <name type="scientific">Laspinema olomoucense D3b</name>
    <dbReference type="NCBI Taxonomy" id="2953688"/>
    <lineage>
        <taxon>Bacteria</taxon>
        <taxon>Bacillati</taxon>
        <taxon>Cyanobacteriota</taxon>
        <taxon>Cyanophyceae</taxon>
        <taxon>Oscillatoriophycideae</taxon>
        <taxon>Oscillatoriales</taxon>
        <taxon>Laspinemataceae</taxon>
        <taxon>Laspinema</taxon>
        <taxon>Laspinema olomoucense</taxon>
    </lineage>
</organism>
<evidence type="ECO:0000259" key="1">
    <source>
        <dbReference type="Pfam" id="PF13847"/>
    </source>
</evidence>
<feature type="domain" description="Methyltransferase" evidence="1">
    <location>
        <begin position="58"/>
        <end position="201"/>
    </location>
</feature>
<name>A0ABT2NFB3_9CYAN</name>
<dbReference type="CDD" id="cd02440">
    <property type="entry name" value="AdoMet_MTases"/>
    <property type="match status" value="1"/>
</dbReference>
<sequence length="441" mass="50963">MDNYTPELREKIRQQFDTGPYPRQPVEASPQNDYDSLFIHNIVTAFYLRDKKVITPENKVILDAGCGSGYKALALAIANPGARIIGIDLSQESVKLAKQRLDYHGFKDAEFYVMPIEDLPSLGLKFDYINNDEVLYLFPDPAMGLKAMKAVLKPEGIIRSNLHSFLGRYYYYRAQDIFKMMGLMDDNPGELEISIVRDTMKALKDGVDIKRSTWQEQEQDNPEYYMMNYLFQGDKGYTIPQMFAALRAAELEFVSMVNWRGWQLQDLFIDSDDLPPFMAMSLPELSPEEELHLFELLHPCHRLLDFWCADPKTEESTPSVSEWTEADWQNAWVELHPQLQTPQVREDLLESIANRLPFQISQYITLTSLRPIGLESSLAACLLPLWEKRQSIKSLTERWIQIRPVDPVTLQPVTEIIAFEQVKSLVRDMEAFLYLLLERSA</sequence>
<protein>
    <submittedName>
        <fullName evidence="2">Class I SAM-dependent methyltransferase</fullName>
    </submittedName>
</protein>